<reference evidence="1 2" key="1">
    <citation type="submission" date="2024-08" db="EMBL/GenBank/DDBJ databases">
        <title>Insights into the chromosomal genome structure of Flemingia macrophylla.</title>
        <authorList>
            <person name="Ding Y."/>
            <person name="Zhao Y."/>
            <person name="Bi W."/>
            <person name="Wu M."/>
            <person name="Zhao G."/>
            <person name="Gong Y."/>
            <person name="Li W."/>
            <person name="Zhang P."/>
        </authorList>
    </citation>
    <scope>NUCLEOTIDE SEQUENCE [LARGE SCALE GENOMIC DNA]</scope>
    <source>
        <strain evidence="1">DYQJB</strain>
        <tissue evidence="1">Leaf</tissue>
    </source>
</reference>
<evidence type="ECO:0000313" key="2">
    <source>
        <dbReference type="Proteomes" id="UP001603857"/>
    </source>
</evidence>
<accession>A0ABD1MMB5</accession>
<name>A0ABD1MMB5_9FABA</name>
<gene>
    <name evidence="1" type="ORF">Fmac_011399</name>
</gene>
<proteinExistence type="predicted"/>
<keyword evidence="2" id="KW-1185">Reference proteome</keyword>
<evidence type="ECO:0000313" key="1">
    <source>
        <dbReference type="EMBL" id="KAL2336953.1"/>
    </source>
</evidence>
<organism evidence="1 2">
    <name type="scientific">Flemingia macrophylla</name>
    <dbReference type="NCBI Taxonomy" id="520843"/>
    <lineage>
        <taxon>Eukaryota</taxon>
        <taxon>Viridiplantae</taxon>
        <taxon>Streptophyta</taxon>
        <taxon>Embryophyta</taxon>
        <taxon>Tracheophyta</taxon>
        <taxon>Spermatophyta</taxon>
        <taxon>Magnoliopsida</taxon>
        <taxon>eudicotyledons</taxon>
        <taxon>Gunneridae</taxon>
        <taxon>Pentapetalae</taxon>
        <taxon>rosids</taxon>
        <taxon>fabids</taxon>
        <taxon>Fabales</taxon>
        <taxon>Fabaceae</taxon>
        <taxon>Papilionoideae</taxon>
        <taxon>50 kb inversion clade</taxon>
        <taxon>NPAAA clade</taxon>
        <taxon>indigoferoid/millettioid clade</taxon>
        <taxon>Phaseoleae</taxon>
        <taxon>Flemingia</taxon>
    </lineage>
</organism>
<dbReference type="Proteomes" id="UP001603857">
    <property type="component" value="Unassembled WGS sequence"/>
</dbReference>
<sequence length="147" mass="17228">MSLERRRLILKVQLNSGIVPTELLPKFAHPRMDHCIHESWREGQSETIVEDIENIVRSYIEKGTLLGRHGVLNTFPTLFKRKIIDQTKTIVNRRKRSDVELSQCDNIRLRRRPSVEAWFHTSQTQTKHFSSSLLKYASEAMRLRTCA</sequence>
<dbReference type="EMBL" id="JBGMDY010000004">
    <property type="protein sequence ID" value="KAL2336953.1"/>
    <property type="molecule type" value="Genomic_DNA"/>
</dbReference>
<protein>
    <submittedName>
        <fullName evidence="1">Uncharacterized protein</fullName>
    </submittedName>
</protein>
<dbReference type="AlphaFoldDB" id="A0ABD1MMB5"/>
<comment type="caution">
    <text evidence="1">The sequence shown here is derived from an EMBL/GenBank/DDBJ whole genome shotgun (WGS) entry which is preliminary data.</text>
</comment>